<accession>A0ACC1B382</accession>
<evidence type="ECO:0000313" key="1">
    <source>
        <dbReference type="EMBL" id="KAJ0093403.1"/>
    </source>
</evidence>
<gene>
    <name evidence="1" type="ORF">Patl1_25974</name>
</gene>
<dbReference type="Proteomes" id="UP001164250">
    <property type="component" value="Chromosome 7"/>
</dbReference>
<evidence type="ECO:0000313" key="2">
    <source>
        <dbReference type="Proteomes" id="UP001164250"/>
    </source>
</evidence>
<protein>
    <submittedName>
        <fullName evidence="1">Uncharacterized protein</fullName>
    </submittedName>
</protein>
<sequence length="28" mass="3386">MQIEDHLYNRKLHLPLIGEKCEKMSDED</sequence>
<name>A0ACC1B382_9ROSI</name>
<dbReference type="EMBL" id="CM047903">
    <property type="protein sequence ID" value="KAJ0093403.1"/>
    <property type="molecule type" value="Genomic_DNA"/>
</dbReference>
<comment type="caution">
    <text evidence="1">The sequence shown here is derived from an EMBL/GenBank/DDBJ whole genome shotgun (WGS) entry which is preliminary data.</text>
</comment>
<proteinExistence type="predicted"/>
<keyword evidence="2" id="KW-1185">Reference proteome</keyword>
<reference evidence="2" key="1">
    <citation type="journal article" date="2023" name="G3 (Bethesda)">
        <title>Genome assembly and association tests identify interacting loci associated with vigor, precocity, and sex in interspecific pistachio rootstocks.</title>
        <authorList>
            <person name="Palmer W."/>
            <person name="Jacygrad E."/>
            <person name="Sagayaradj S."/>
            <person name="Cavanaugh K."/>
            <person name="Han R."/>
            <person name="Bertier L."/>
            <person name="Beede B."/>
            <person name="Kafkas S."/>
            <person name="Golino D."/>
            <person name="Preece J."/>
            <person name="Michelmore R."/>
        </authorList>
    </citation>
    <scope>NUCLEOTIDE SEQUENCE [LARGE SCALE GENOMIC DNA]</scope>
</reference>
<organism evidence="1 2">
    <name type="scientific">Pistacia atlantica</name>
    <dbReference type="NCBI Taxonomy" id="434234"/>
    <lineage>
        <taxon>Eukaryota</taxon>
        <taxon>Viridiplantae</taxon>
        <taxon>Streptophyta</taxon>
        <taxon>Embryophyta</taxon>
        <taxon>Tracheophyta</taxon>
        <taxon>Spermatophyta</taxon>
        <taxon>Magnoliopsida</taxon>
        <taxon>eudicotyledons</taxon>
        <taxon>Gunneridae</taxon>
        <taxon>Pentapetalae</taxon>
        <taxon>rosids</taxon>
        <taxon>malvids</taxon>
        <taxon>Sapindales</taxon>
        <taxon>Anacardiaceae</taxon>
        <taxon>Pistacia</taxon>
    </lineage>
</organism>